<gene>
    <name evidence="1" type="ORF">MJO28_004099</name>
</gene>
<proteinExistence type="predicted"/>
<sequence length="89" mass="10088">FLPKKKDQSTACIRPKKNPSTEIYVLAAKQRSESEHRHFGLSNETTASNPSTQPSLSRYHDPPECITLFKFAGLKVDFLFVSTKKIDSF</sequence>
<accession>A0ACC0EN00</accession>
<name>A0ACC0EN00_9BASI</name>
<dbReference type="Proteomes" id="UP001060170">
    <property type="component" value="Chromosome 4"/>
</dbReference>
<reference evidence="2" key="1">
    <citation type="journal article" date="2018" name="BMC Genomics">
        <title>Genomic insights into host adaptation between the wheat stripe rust pathogen (Puccinia striiformis f. sp. tritici) and the barley stripe rust pathogen (Puccinia striiformis f. sp. hordei).</title>
        <authorList>
            <person name="Xia C."/>
            <person name="Wang M."/>
            <person name="Yin C."/>
            <person name="Cornejo O.E."/>
            <person name="Hulbert S.H."/>
            <person name="Chen X."/>
        </authorList>
    </citation>
    <scope>NUCLEOTIDE SEQUENCE [LARGE SCALE GENOMIC DNA]</scope>
    <source>
        <strain evidence="2">93-210</strain>
    </source>
</reference>
<comment type="caution">
    <text evidence="1">The sequence shown here is derived from an EMBL/GenBank/DDBJ whole genome shotgun (WGS) entry which is preliminary data.</text>
</comment>
<protein>
    <submittedName>
        <fullName evidence="1">Uncharacterized protein</fullName>
    </submittedName>
</protein>
<reference evidence="2" key="2">
    <citation type="journal article" date="2018" name="Mol. Plant Microbe Interact.">
        <title>Genome sequence resources for the wheat stripe rust pathogen (Puccinia striiformis f. sp. tritici) and the barley stripe rust pathogen (Puccinia striiformis f. sp. hordei).</title>
        <authorList>
            <person name="Xia C."/>
            <person name="Wang M."/>
            <person name="Yin C."/>
            <person name="Cornejo O.E."/>
            <person name="Hulbert S.H."/>
            <person name="Chen X."/>
        </authorList>
    </citation>
    <scope>NUCLEOTIDE SEQUENCE [LARGE SCALE GENOMIC DNA]</scope>
    <source>
        <strain evidence="2">93-210</strain>
    </source>
</reference>
<dbReference type="EMBL" id="CM045868">
    <property type="protein sequence ID" value="KAI7957004.1"/>
    <property type="molecule type" value="Genomic_DNA"/>
</dbReference>
<keyword evidence="2" id="KW-1185">Reference proteome</keyword>
<evidence type="ECO:0000313" key="1">
    <source>
        <dbReference type="EMBL" id="KAI7957004.1"/>
    </source>
</evidence>
<evidence type="ECO:0000313" key="2">
    <source>
        <dbReference type="Proteomes" id="UP001060170"/>
    </source>
</evidence>
<reference evidence="1 2" key="3">
    <citation type="journal article" date="2022" name="Microbiol. Spectr.">
        <title>Folding features and dynamics of 3D genome architecture in plant fungal pathogens.</title>
        <authorList>
            <person name="Xia C."/>
        </authorList>
    </citation>
    <scope>NUCLEOTIDE SEQUENCE [LARGE SCALE GENOMIC DNA]</scope>
    <source>
        <strain evidence="1 2">93-210</strain>
    </source>
</reference>
<organism evidence="1 2">
    <name type="scientific">Puccinia striiformis f. sp. tritici</name>
    <dbReference type="NCBI Taxonomy" id="168172"/>
    <lineage>
        <taxon>Eukaryota</taxon>
        <taxon>Fungi</taxon>
        <taxon>Dikarya</taxon>
        <taxon>Basidiomycota</taxon>
        <taxon>Pucciniomycotina</taxon>
        <taxon>Pucciniomycetes</taxon>
        <taxon>Pucciniales</taxon>
        <taxon>Pucciniaceae</taxon>
        <taxon>Puccinia</taxon>
    </lineage>
</organism>
<feature type="non-terminal residue" evidence="1">
    <location>
        <position position="1"/>
    </location>
</feature>